<dbReference type="Pfam" id="PF20126">
    <property type="entry name" value="TumE"/>
    <property type="match status" value="1"/>
</dbReference>
<comment type="caution">
    <text evidence="1">The sequence shown here is derived from an EMBL/GenBank/DDBJ whole genome shotgun (WGS) entry which is preliminary data.</text>
</comment>
<proteinExistence type="predicted"/>
<dbReference type="AlphaFoldDB" id="A0A418MAR8"/>
<evidence type="ECO:0000313" key="2">
    <source>
        <dbReference type="Proteomes" id="UP000283523"/>
    </source>
</evidence>
<accession>A0A418MAR8</accession>
<dbReference type="EMBL" id="QXED01000003">
    <property type="protein sequence ID" value="RIV23444.1"/>
    <property type="molecule type" value="Genomic_DNA"/>
</dbReference>
<dbReference type="OrthoDB" id="959390at2"/>
<gene>
    <name evidence="1" type="ORF">DYU11_10605</name>
</gene>
<name>A0A418MAR8_9BACT</name>
<evidence type="ECO:0000313" key="1">
    <source>
        <dbReference type="EMBL" id="RIV23444.1"/>
    </source>
</evidence>
<sequence length="116" mass="13233">MKHDLSAFGHLILSHTPFDPIVNPNTIQVRGTIILVDQSVLYVRENYVIRSGWIDYSYHWQAADNQIIHRWDNAHSVPLPTTPYHQHQGSEENVVASEPMTLDKVLTFIASQLTVS</sequence>
<dbReference type="InterPro" id="IPR045397">
    <property type="entry name" value="TumE-like"/>
</dbReference>
<dbReference type="Proteomes" id="UP000283523">
    <property type="component" value="Unassembled WGS sequence"/>
</dbReference>
<reference evidence="1 2" key="1">
    <citation type="submission" date="2018-08" db="EMBL/GenBank/DDBJ databases">
        <title>Fibrisoma montanum sp. nov., isolated from Danxia mountain soil.</title>
        <authorList>
            <person name="Huang Y."/>
        </authorList>
    </citation>
    <scope>NUCLEOTIDE SEQUENCE [LARGE SCALE GENOMIC DNA]</scope>
    <source>
        <strain evidence="1 2">HYT19</strain>
    </source>
</reference>
<keyword evidence="2" id="KW-1185">Reference proteome</keyword>
<protein>
    <submittedName>
        <fullName evidence="1">Uncharacterized protein</fullName>
    </submittedName>
</protein>
<dbReference type="RefSeq" id="WP_119667661.1">
    <property type="nucleotide sequence ID" value="NZ_QXED01000003.1"/>
</dbReference>
<organism evidence="1 2">
    <name type="scientific">Fibrisoma montanum</name>
    <dbReference type="NCBI Taxonomy" id="2305895"/>
    <lineage>
        <taxon>Bacteria</taxon>
        <taxon>Pseudomonadati</taxon>
        <taxon>Bacteroidota</taxon>
        <taxon>Cytophagia</taxon>
        <taxon>Cytophagales</taxon>
        <taxon>Spirosomataceae</taxon>
        <taxon>Fibrisoma</taxon>
    </lineage>
</organism>